<dbReference type="Gene3D" id="1.10.10.10">
    <property type="entry name" value="Winged helix-like DNA-binding domain superfamily/Winged helix DNA-binding domain"/>
    <property type="match status" value="1"/>
</dbReference>
<dbReference type="GO" id="GO:0006351">
    <property type="term" value="P:DNA-templated transcription"/>
    <property type="evidence" value="ECO:0007669"/>
    <property type="project" value="TreeGrafter"/>
</dbReference>
<feature type="domain" description="Transcriptional repressor PaaX-like N-terminal" evidence="1">
    <location>
        <begin position="69"/>
        <end position="136"/>
    </location>
</feature>
<proteinExistence type="predicted"/>
<evidence type="ECO:0000259" key="1">
    <source>
        <dbReference type="Pfam" id="PF07848"/>
    </source>
</evidence>
<evidence type="ECO:0000259" key="3">
    <source>
        <dbReference type="Pfam" id="PF20803"/>
    </source>
</evidence>
<dbReference type="InterPro" id="IPR048846">
    <property type="entry name" value="PaaX-like_central"/>
</dbReference>
<protein>
    <submittedName>
        <fullName evidence="4">PaaX family transcriptional regulator</fullName>
    </submittedName>
</protein>
<dbReference type="Pfam" id="PF20803">
    <property type="entry name" value="PaaX_M"/>
    <property type="match status" value="1"/>
</dbReference>
<dbReference type="Gene3D" id="3.30.70.2650">
    <property type="match status" value="1"/>
</dbReference>
<dbReference type="InterPro" id="IPR036388">
    <property type="entry name" value="WH-like_DNA-bd_sf"/>
</dbReference>
<evidence type="ECO:0000313" key="4">
    <source>
        <dbReference type="EMBL" id="GGH43148.1"/>
    </source>
</evidence>
<dbReference type="AlphaFoldDB" id="A0A917IG60"/>
<name>A0A917IG60_9MICO</name>
<comment type="caution">
    <text evidence="4">The sequence shown here is derived from an EMBL/GenBank/DDBJ whole genome shotgun (WGS) entry which is preliminary data.</text>
</comment>
<feature type="domain" description="Transcriptional repressor PaaX-like central Cas2-like" evidence="3">
    <location>
        <begin position="155"/>
        <end position="226"/>
    </location>
</feature>
<dbReference type="InterPro" id="IPR012906">
    <property type="entry name" value="PaaX-like_N"/>
</dbReference>
<dbReference type="PANTHER" id="PTHR30319">
    <property type="entry name" value="PHENYLACETIC ACID REGULATOR-RELATED TRANSCRIPTIONAL REPRESSOR"/>
    <property type="match status" value="1"/>
</dbReference>
<dbReference type="Proteomes" id="UP000657592">
    <property type="component" value="Unassembled WGS sequence"/>
</dbReference>
<reference evidence="4" key="1">
    <citation type="journal article" date="2014" name="Int. J. Syst. Evol. Microbiol.">
        <title>Complete genome sequence of Corynebacterium casei LMG S-19264T (=DSM 44701T), isolated from a smear-ripened cheese.</title>
        <authorList>
            <consortium name="US DOE Joint Genome Institute (JGI-PGF)"/>
            <person name="Walter F."/>
            <person name="Albersmeier A."/>
            <person name="Kalinowski J."/>
            <person name="Ruckert C."/>
        </authorList>
    </citation>
    <scope>NUCLEOTIDE SEQUENCE</scope>
    <source>
        <strain evidence="4">CGMCC 1.15794</strain>
    </source>
</reference>
<evidence type="ECO:0000259" key="2">
    <source>
        <dbReference type="Pfam" id="PF08223"/>
    </source>
</evidence>
<reference evidence="4" key="2">
    <citation type="submission" date="2020-09" db="EMBL/GenBank/DDBJ databases">
        <authorList>
            <person name="Sun Q."/>
            <person name="Zhou Y."/>
        </authorList>
    </citation>
    <scope>NUCLEOTIDE SEQUENCE</scope>
    <source>
        <strain evidence="4">CGMCC 1.15794</strain>
    </source>
</reference>
<gene>
    <name evidence="4" type="primary">paaX</name>
    <name evidence="4" type="ORF">GCM10010921_16860</name>
</gene>
<keyword evidence="5" id="KW-1185">Reference proteome</keyword>
<evidence type="ECO:0000313" key="5">
    <source>
        <dbReference type="Proteomes" id="UP000657592"/>
    </source>
</evidence>
<accession>A0A917IG60</accession>
<feature type="domain" description="Transcriptional repressor PaaX-like C-terminal" evidence="2">
    <location>
        <begin position="240"/>
        <end position="324"/>
    </location>
</feature>
<dbReference type="Pfam" id="PF07848">
    <property type="entry name" value="PaaX"/>
    <property type="match status" value="1"/>
</dbReference>
<dbReference type="PANTHER" id="PTHR30319:SF1">
    <property type="entry name" value="TRANSCRIPTIONAL REPRESSOR PAAX"/>
    <property type="match status" value="1"/>
</dbReference>
<sequence length="348" mass="39101">MTRRSPSRSFGCGAFRRRGVRTLFEGRGFGRAKQAGNVSGVAPQIHSKPWREGDMGEILDDLDSRPGSTTSLLRSIIGIYLRELGGWISVGDLLTLMEALDVPAPRARTAIARLKKKELLLPEPRDRVAGYRLSDDAVPMLVRGDRRIYHPRSMQSDSLWCLVSFSIPEEDRHLRHQLRRRLHWIGCGTVSPALWIAPAYLLDEVEDILVDLDVRDRATVFVAQRPRVAGALEDAVRQWWDLDAIRAHHDAFLEQHGSHGSGSGVSSREAFAIYIRSIDTWRVIPYIDPGLPRELLPEDWPGERSSDLLQRLRDRFSGPATDYVSVVTGTRIDNPSRAASQASRAGMR</sequence>
<organism evidence="4 5">
    <name type="scientific">Microbacterium album</name>
    <dbReference type="NCBI Taxonomy" id="2053191"/>
    <lineage>
        <taxon>Bacteria</taxon>
        <taxon>Bacillati</taxon>
        <taxon>Actinomycetota</taxon>
        <taxon>Actinomycetes</taxon>
        <taxon>Micrococcales</taxon>
        <taxon>Microbacteriaceae</taxon>
        <taxon>Microbacterium</taxon>
    </lineage>
</organism>
<dbReference type="EMBL" id="BMJY01000005">
    <property type="protein sequence ID" value="GGH43148.1"/>
    <property type="molecule type" value="Genomic_DNA"/>
</dbReference>
<dbReference type="Gene3D" id="1.20.58.1460">
    <property type="match status" value="1"/>
</dbReference>
<dbReference type="Pfam" id="PF08223">
    <property type="entry name" value="PaaX_C"/>
    <property type="match status" value="1"/>
</dbReference>
<dbReference type="InterPro" id="IPR013225">
    <property type="entry name" value="PaaX_C"/>
</dbReference>